<dbReference type="InterPro" id="IPR014729">
    <property type="entry name" value="Rossmann-like_a/b/a_fold"/>
</dbReference>
<dbReference type="PANTHER" id="PTHR12039:SF0">
    <property type="entry name" value="NICOTINAMIDE-NUCLEOTIDE ADENYLYLTRANSFERASE"/>
    <property type="match status" value="1"/>
</dbReference>
<dbReference type="GO" id="GO:0004515">
    <property type="term" value="F:nicotinate-nucleotide adenylyltransferase activity"/>
    <property type="evidence" value="ECO:0007669"/>
    <property type="project" value="TreeGrafter"/>
</dbReference>
<dbReference type="Pfam" id="PF01467">
    <property type="entry name" value="CTP_transf_like"/>
    <property type="match status" value="1"/>
</dbReference>
<dbReference type="Gene3D" id="3.40.50.620">
    <property type="entry name" value="HUPs"/>
    <property type="match status" value="1"/>
</dbReference>
<proteinExistence type="predicted"/>
<accession>A0A815DRS6</accession>
<dbReference type="Proteomes" id="UP000663874">
    <property type="component" value="Unassembled WGS sequence"/>
</dbReference>
<dbReference type="GO" id="GO:0009435">
    <property type="term" value="P:NAD+ biosynthetic process"/>
    <property type="evidence" value="ECO:0007669"/>
    <property type="project" value="TreeGrafter"/>
</dbReference>
<dbReference type="EMBL" id="CAJNOU010002255">
    <property type="protein sequence ID" value="CAF1304780.1"/>
    <property type="molecule type" value="Genomic_DNA"/>
</dbReference>
<evidence type="ECO:0000313" key="3">
    <source>
        <dbReference type="EMBL" id="CAF3939270.1"/>
    </source>
</evidence>
<feature type="domain" description="Cytidyltransferase-like" evidence="1">
    <location>
        <begin position="31"/>
        <end position="221"/>
    </location>
</feature>
<name>A0A815DRS6_9BILA</name>
<protein>
    <recommendedName>
        <fullName evidence="1">Cytidyltransferase-like domain-containing protein</fullName>
    </recommendedName>
</protein>
<dbReference type="InterPro" id="IPR004821">
    <property type="entry name" value="Cyt_trans-like"/>
</dbReference>
<gene>
    <name evidence="3" type="ORF">FNK824_LOCUS22581</name>
    <name evidence="2" type="ORF">SEV965_LOCUS26483</name>
</gene>
<evidence type="ECO:0000259" key="1">
    <source>
        <dbReference type="Pfam" id="PF01467"/>
    </source>
</evidence>
<evidence type="ECO:0000313" key="4">
    <source>
        <dbReference type="Proteomes" id="UP000663889"/>
    </source>
</evidence>
<dbReference type="SUPFAM" id="SSF52374">
    <property type="entry name" value="Nucleotidylyl transferase"/>
    <property type="match status" value="1"/>
</dbReference>
<dbReference type="AlphaFoldDB" id="A0A815DRS6"/>
<reference evidence="2" key="1">
    <citation type="submission" date="2021-02" db="EMBL/GenBank/DDBJ databases">
        <authorList>
            <person name="Nowell W R."/>
        </authorList>
    </citation>
    <scope>NUCLEOTIDE SEQUENCE</scope>
</reference>
<dbReference type="InterPro" id="IPR051182">
    <property type="entry name" value="Euk_NMN_adenylyltrnsfrase"/>
</dbReference>
<comment type="caution">
    <text evidence="2">The sequence shown here is derived from an EMBL/GenBank/DDBJ whole genome shotgun (WGS) entry which is preliminary data.</text>
</comment>
<dbReference type="Proteomes" id="UP000663889">
    <property type="component" value="Unassembled WGS sequence"/>
</dbReference>
<dbReference type="EMBL" id="CAJOBE010004602">
    <property type="protein sequence ID" value="CAF3939270.1"/>
    <property type="molecule type" value="Genomic_DNA"/>
</dbReference>
<dbReference type="PANTHER" id="PTHR12039">
    <property type="entry name" value="NICOTINAMIDE MONONUCLEOTIDE ADENYLYLTRANSFERASE"/>
    <property type="match status" value="1"/>
</dbReference>
<organism evidence="2 4">
    <name type="scientific">Rotaria sordida</name>
    <dbReference type="NCBI Taxonomy" id="392033"/>
    <lineage>
        <taxon>Eukaryota</taxon>
        <taxon>Metazoa</taxon>
        <taxon>Spiralia</taxon>
        <taxon>Gnathifera</taxon>
        <taxon>Rotifera</taxon>
        <taxon>Eurotatoria</taxon>
        <taxon>Bdelloidea</taxon>
        <taxon>Philodinida</taxon>
        <taxon>Philodinidae</taxon>
        <taxon>Rotaria</taxon>
    </lineage>
</organism>
<sequence length="249" mass="28422">MHSERTTDLSILYSNLKSHPTNQENVVLIKTGSMNPVHRSHISNMVRTKQYLERVYNFNVIGGYLSPTHDEYVHGKLGNELISGQHRIEMCRKAIEEAGQQHWLSVDMAECMAPRFIKLVSVTYSLQMFINQKLNLPKPIRVIYVAGLDLFNRCCGLTSLRAPQMGGVAVVYRLGQDDRFITSTHTQDDTKLFYVCTDNDDDAMDTSSSDLDDISSTLIRKRYKNNENCDHLTFKSVLDHLKMISSTKN</sequence>
<dbReference type="GO" id="GO:0000309">
    <property type="term" value="F:nicotinamide-nucleotide adenylyltransferase activity"/>
    <property type="evidence" value="ECO:0007669"/>
    <property type="project" value="TreeGrafter"/>
</dbReference>
<evidence type="ECO:0000313" key="2">
    <source>
        <dbReference type="EMBL" id="CAF1304780.1"/>
    </source>
</evidence>